<dbReference type="GO" id="GO:0007064">
    <property type="term" value="P:mitotic sister chromatid cohesion"/>
    <property type="evidence" value="ECO:0007669"/>
    <property type="project" value="TreeGrafter"/>
</dbReference>
<protein>
    <recommendedName>
        <fullName evidence="5">N-terminal methionine N(alpha)-acetyltransferase NatE</fullName>
        <ecNumber evidence="5">2.3.1.258</ecNumber>
    </recommendedName>
</protein>
<dbReference type="PANTHER" id="PTHR42919:SF8">
    <property type="entry name" value="N-ALPHA-ACETYLTRANSFERASE 50"/>
    <property type="match status" value="1"/>
</dbReference>
<dbReference type="Gene3D" id="3.40.630.30">
    <property type="match status" value="1"/>
</dbReference>
<keyword evidence="3 15" id="KW-0808">Transferase</keyword>
<dbReference type="InterPro" id="IPR051556">
    <property type="entry name" value="N-term/lysine_N-AcTrnsfr"/>
</dbReference>
<keyword evidence="16" id="KW-1185">Reference proteome</keyword>
<dbReference type="STRING" id="101127.A0A1X2GCW8"/>
<feature type="domain" description="N-acetyltransferase" evidence="14">
    <location>
        <begin position="1"/>
        <end position="151"/>
    </location>
</feature>
<evidence type="ECO:0000256" key="12">
    <source>
        <dbReference type="ARBA" id="ARBA00049103"/>
    </source>
</evidence>
<evidence type="ECO:0000256" key="13">
    <source>
        <dbReference type="ARBA" id="ARBA00049454"/>
    </source>
</evidence>
<dbReference type="EC" id="2.3.1.258" evidence="5"/>
<comment type="catalytic activity">
    <reaction evidence="11">
        <text>N-terminal L-methionyl-L-alanyl-[protein] + acetyl-CoA = N-terminal N(alpha)-acetyl-L-methionyl-L-alanyl-[protein] + CoA + H(+)</text>
        <dbReference type="Rhea" id="RHEA:50564"/>
        <dbReference type="Rhea" id="RHEA-COMP:12726"/>
        <dbReference type="Rhea" id="RHEA-COMP:12727"/>
        <dbReference type="ChEBI" id="CHEBI:15378"/>
        <dbReference type="ChEBI" id="CHEBI:57287"/>
        <dbReference type="ChEBI" id="CHEBI:57288"/>
        <dbReference type="ChEBI" id="CHEBI:133398"/>
        <dbReference type="ChEBI" id="CHEBI:133399"/>
        <dbReference type="EC" id="2.3.1.258"/>
    </reaction>
</comment>
<comment type="catalytic activity">
    <reaction evidence="13">
        <text>N-terminal L-methionyl-L-threonyl-[protein] + acetyl-CoA = N-terminal N(alpha)-acetyl-L-methionyl-L-threonyl-[protein] + CoA + H(+)</text>
        <dbReference type="Rhea" id="RHEA:50576"/>
        <dbReference type="Rhea" id="RHEA-COMP:12732"/>
        <dbReference type="Rhea" id="RHEA-COMP:12733"/>
        <dbReference type="ChEBI" id="CHEBI:15378"/>
        <dbReference type="ChEBI" id="CHEBI:57287"/>
        <dbReference type="ChEBI" id="CHEBI:57288"/>
        <dbReference type="ChEBI" id="CHEBI:133404"/>
        <dbReference type="ChEBI" id="CHEBI:133405"/>
        <dbReference type="EC" id="2.3.1.258"/>
    </reaction>
</comment>
<accession>A0A1X2GCW8</accession>
<dbReference type="FunFam" id="3.40.630.30:FF:000078">
    <property type="entry name" value="N-alpha-acetyltransferase 50"/>
    <property type="match status" value="1"/>
</dbReference>
<dbReference type="GO" id="GO:0120518">
    <property type="term" value="F:protein N-terminal-methionine acetyltransferase activity"/>
    <property type="evidence" value="ECO:0007669"/>
    <property type="project" value="UniProtKB-EC"/>
</dbReference>
<comment type="catalytic activity">
    <reaction evidence="7">
        <text>N-terminal L-methionyl-L-tyrosyl-[protein] + acetyl-CoA = N-terminal N(alpha)-acetyl-L-methionyl-L-tyrosyl-[protein] + CoA + H(+)</text>
        <dbReference type="Rhea" id="RHEA:50532"/>
        <dbReference type="Rhea" id="RHEA-COMP:12717"/>
        <dbReference type="Rhea" id="RHEA-COMP:12718"/>
        <dbReference type="ChEBI" id="CHEBI:15378"/>
        <dbReference type="ChEBI" id="CHEBI:57287"/>
        <dbReference type="ChEBI" id="CHEBI:57288"/>
        <dbReference type="ChEBI" id="CHEBI:133384"/>
        <dbReference type="ChEBI" id="CHEBI:133385"/>
        <dbReference type="EC" id="2.3.1.258"/>
    </reaction>
</comment>
<keyword evidence="4 15" id="KW-0012">Acyltransferase</keyword>
<evidence type="ECO:0000256" key="9">
    <source>
        <dbReference type="ARBA" id="ARBA00048618"/>
    </source>
</evidence>
<dbReference type="AlphaFoldDB" id="A0A1X2GCW8"/>
<dbReference type="InterPro" id="IPR000182">
    <property type="entry name" value="GNAT_dom"/>
</dbReference>
<dbReference type="Proteomes" id="UP000242146">
    <property type="component" value="Unassembled WGS sequence"/>
</dbReference>
<dbReference type="InterPro" id="IPR016181">
    <property type="entry name" value="Acyl_CoA_acyltransferase"/>
</dbReference>
<sequence>MLLICLSAGIKDKRRRAGRWRSRQRVKYSRSFPSFICVDDAVAYYNDVCVGAVCCRLESDEDSDKKKLYIMTLGVLSPYRRLGLGKELLEHILKEVGNKEHDISKVYLHVQINNDAAVEFYKKHGFQVTQTQQDYYKNVEPRDAYVLEKVL</sequence>
<comment type="caution">
    <text evidence="15">The sequence shown here is derived from an EMBL/GenBank/DDBJ whole genome shotgun (WGS) entry which is preliminary data.</text>
</comment>
<comment type="catalytic activity">
    <reaction evidence="6">
        <text>N-terminal L-methionyl-L-seryl-[protein] + acetyl-CoA = N-terminal N(alpha)-acetyl-L-methionyl-L-seryl-[protein] + CoA + H(+)</text>
        <dbReference type="Rhea" id="RHEA:50568"/>
        <dbReference type="Rhea" id="RHEA-COMP:12728"/>
        <dbReference type="Rhea" id="RHEA-COMP:12729"/>
        <dbReference type="ChEBI" id="CHEBI:15378"/>
        <dbReference type="ChEBI" id="CHEBI:57287"/>
        <dbReference type="ChEBI" id="CHEBI:57288"/>
        <dbReference type="ChEBI" id="CHEBI:133400"/>
        <dbReference type="ChEBI" id="CHEBI:133401"/>
        <dbReference type="EC" id="2.3.1.258"/>
    </reaction>
</comment>
<dbReference type="GO" id="GO:0031415">
    <property type="term" value="C:NatA complex"/>
    <property type="evidence" value="ECO:0007669"/>
    <property type="project" value="TreeGrafter"/>
</dbReference>
<dbReference type="EMBL" id="MCGT01000022">
    <property type="protein sequence ID" value="ORX50877.1"/>
    <property type="molecule type" value="Genomic_DNA"/>
</dbReference>
<comment type="catalytic activity">
    <reaction evidence="8">
        <text>N-terminal L-methionyl-L-phenylalanyl-[protein] + acetyl-CoA = N-terminal N(alpha)-acetyl-L-methionyl-L-phenylalanyl-[protein] + CoA + H(+)</text>
        <dbReference type="Rhea" id="RHEA:50528"/>
        <dbReference type="Rhea" id="RHEA-COMP:12715"/>
        <dbReference type="Rhea" id="RHEA-COMP:12716"/>
        <dbReference type="ChEBI" id="CHEBI:15378"/>
        <dbReference type="ChEBI" id="CHEBI:57287"/>
        <dbReference type="ChEBI" id="CHEBI:57288"/>
        <dbReference type="ChEBI" id="CHEBI:133382"/>
        <dbReference type="ChEBI" id="CHEBI:133383"/>
        <dbReference type="EC" id="2.3.1.258"/>
    </reaction>
</comment>
<reference evidence="15 16" key="1">
    <citation type="submission" date="2016-07" db="EMBL/GenBank/DDBJ databases">
        <title>Pervasive Adenine N6-methylation of Active Genes in Fungi.</title>
        <authorList>
            <consortium name="DOE Joint Genome Institute"/>
            <person name="Mondo S.J."/>
            <person name="Dannebaum R.O."/>
            <person name="Kuo R.C."/>
            <person name="Labutti K."/>
            <person name="Haridas S."/>
            <person name="Kuo A."/>
            <person name="Salamov A."/>
            <person name="Ahrendt S.R."/>
            <person name="Lipzen A."/>
            <person name="Sullivan W."/>
            <person name="Andreopoulos W.B."/>
            <person name="Clum A."/>
            <person name="Lindquist E."/>
            <person name="Daum C."/>
            <person name="Ramamoorthy G.K."/>
            <person name="Gryganskyi A."/>
            <person name="Culley D."/>
            <person name="Magnuson J.K."/>
            <person name="James T.Y."/>
            <person name="O'Malley M.A."/>
            <person name="Stajich J.E."/>
            <person name="Spatafora J.W."/>
            <person name="Visel A."/>
            <person name="Grigoriev I.V."/>
        </authorList>
    </citation>
    <scope>NUCLEOTIDE SEQUENCE [LARGE SCALE GENOMIC DNA]</scope>
    <source>
        <strain evidence="15 16">NRRL 3301</strain>
    </source>
</reference>
<evidence type="ECO:0000256" key="5">
    <source>
        <dbReference type="ARBA" id="ARBA00039121"/>
    </source>
</evidence>
<organism evidence="15 16">
    <name type="scientific">Hesseltinella vesiculosa</name>
    <dbReference type="NCBI Taxonomy" id="101127"/>
    <lineage>
        <taxon>Eukaryota</taxon>
        <taxon>Fungi</taxon>
        <taxon>Fungi incertae sedis</taxon>
        <taxon>Mucoromycota</taxon>
        <taxon>Mucoromycotina</taxon>
        <taxon>Mucoromycetes</taxon>
        <taxon>Mucorales</taxon>
        <taxon>Cunninghamellaceae</taxon>
        <taxon>Hesseltinella</taxon>
    </lineage>
</organism>
<evidence type="ECO:0000256" key="1">
    <source>
        <dbReference type="ARBA" id="ARBA00004496"/>
    </source>
</evidence>
<dbReference type="Pfam" id="PF00583">
    <property type="entry name" value="Acetyltransf_1"/>
    <property type="match status" value="1"/>
</dbReference>
<evidence type="ECO:0000256" key="10">
    <source>
        <dbReference type="ARBA" id="ARBA00048799"/>
    </source>
</evidence>
<evidence type="ECO:0000256" key="8">
    <source>
        <dbReference type="ARBA" id="ARBA00048490"/>
    </source>
</evidence>
<evidence type="ECO:0000256" key="7">
    <source>
        <dbReference type="ARBA" id="ARBA00048335"/>
    </source>
</evidence>
<evidence type="ECO:0000256" key="2">
    <source>
        <dbReference type="ARBA" id="ARBA00022490"/>
    </source>
</evidence>
<evidence type="ECO:0000256" key="11">
    <source>
        <dbReference type="ARBA" id="ARBA00049002"/>
    </source>
</evidence>
<comment type="catalytic activity">
    <reaction evidence="9">
        <text>N-terminal L-methionyl-L-lysyl-[protein] + acetyl-CoA = N-terminal N(alpha)-acetyl-L-methionyl-L-lysyl-[protein] + CoA + H(+)</text>
        <dbReference type="Rhea" id="RHEA:50580"/>
        <dbReference type="Rhea" id="RHEA-COMP:12734"/>
        <dbReference type="Rhea" id="RHEA-COMP:12735"/>
        <dbReference type="ChEBI" id="CHEBI:15378"/>
        <dbReference type="ChEBI" id="CHEBI:57287"/>
        <dbReference type="ChEBI" id="CHEBI:57288"/>
        <dbReference type="ChEBI" id="CHEBI:133406"/>
        <dbReference type="ChEBI" id="CHEBI:133407"/>
        <dbReference type="EC" id="2.3.1.258"/>
    </reaction>
</comment>
<dbReference type="PANTHER" id="PTHR42919">
    <property type="entry name" value="N-ALPHA-ACETYLTRANSFERASE"/>
    <property type="match status" value="1"/>
</dbReference>
<keyword evidence="2" id="KW-0963">Cytoplasm</keyword>
<proteinExistence type="predicted"/>
<evidence type="ECO:0000256" key="3">
    <source>
        <dbReference type="ARBA" id="ARBA00022679"/>
    </source>
</evidence>
<evidence type="ECO:0000256" key="6">
    <source>
        <dbReference type="ARBA" id="ARBA00048251"/>
    </source>
</evidence>
<dbReference type="SUPFAM" id="SSF55729">
    <property type="entry name" value="Acyl-CoA N-acyltransferases (Nat)"/>
    <property type="match status" value="1"/>
</dbReference>
<dbReference type="CDD" id="cd04301">
    <property type="entry name" value="NAT_SF"/>
    <property type="match status" value="1"/>
</dbReference>
<comment type="catalytic activity">
    <reaction evidence="12">
        <text>N-terminal L-methionyl-L-leucyl-[protein] + acetyl-CoA = N-terminal N(alpha)-acetyl-L-methionyl-L-leucyl-[protein] + CoA + H(+)</text>
        <dbReference type="Rhea" id="RHEA:50520"/>
        <dbReference type="Rhea" id="RHEA-COMP:12711"/>
        <dbReference type="Rhea" id="RHEA-COMP:12712"/>
        <dbReference type="ChEBI" id="CHEBI:15378"/>
        <dbReference type="ChEBI" id="CHEBI:57287"/>
        <dbReference type="ChEBI" id="CHEBI:57288"/>
        <dbReference type="ChEBI" id="CHEBI:133377"/>
        <dbReference type="ChEBI" id="CHEBI:133378"/>
        <dbReference type="EC" id="2.3.1.258"/>
    </reaction>
</comment>
<evidence type="ECO:0000313" key="15">
    <source>
        <dbReference type="EMBL" id="ORX50877.1"/>
    </source>
</evidence>
<evidence type="ECO:0000259" key="14">
    <source>
        <dbReference type="PROSITE" id="PS51186"/>
    </source>
</evidence>
<gene>
    <name evidence="15" type="ORF">DM01DRAFT_1337476</name>
</gene>
<dbReference type="OrthoDB" id="47374at2759"/>
<name>A0A1X2GCW8_9FUNG</name>
<dbReference type="PROSITE" id="PS51186">
    <property type="entry name" value="GNAT"/>
    <property type="match status" value="1"/>
</dbReference>
<comment type="catalytic activity">
    <reaction evidence="10">
        <text>N-terminal L-methionyl-L-valyl-[protein] + acetyl-CoA = N-terminal N(alpha)-acetyl-L-methionyl-L-valyl-[protein] + CoA + H(+)</text>
        <dbReference type="Rhea" id="RHEA:50572"/>
        <dbReference type="Rhea" id="RHEA-COMP:12730"/>
        <dbReference type="Rhea" id="RHEA-COMP:12731"/>
        <dbReference type="ChEBI" id="CHEBI:15378"/>
        <dbReference type="ChEBI" id="CHEBI:57287"/>
        <dbReference type="ChEBI" id="CHEBI:57288"/>
        <dbReference type="ChEBI" id="CHEBI:133402"/>
        <dbReference type="ChEBI" id="CHEBI:133403"/>
        <dbReference type="EC" id="2.3.1.258"/>
    </reaction>
</comment>
<evidence type="ECO:0000256" key="4">
    <source>
        <dbReference type="ARBA" id="ARBA00023315"/>
    </source>
</evidence>
<evidence type="ECO:0000313" key="16">
    <source>
        <dbReference type="Proteomes" id="UP000242146"/>
    </source>
</evidence>
<comment type="subcellular location">
    <subcellularLocation>
        <location evidence="1">Cytoplasm</location>
    </subcellularLocation>
</comment>